<evidence type="ECO:0000313" key="3">
    <source>
        <dbReference type="EMBL" id="KYH33366.1"/>
    </source>
</evidence>
<dbReference type="CDD" id="cd06257">
    <property type="entry name" value="DnaJ"/>
    <property type="match status" value="1"/>
</dbReference>
<keyword evidence="1" id="KW-0235">DNA replication</keyword>
<gene>
    <name evidence="3" type="primary">dnaJ_1</name>
    <name evidence="3" type="ORF">MOMUL_00670</name>
</gene>
<dbReference type="PROSITE" id="PS50076">
    <property type="entry name" value="DNAJ_2"/>
    <property type="match status" value="1"/>
</dbReference>
<accession>A0A151B0F3</accession>
<evidence type="ECO:0000313" key="4">
    <source>
        <dbReference type="Proteomes" id="UP000075670"/>
    </source>
</evidence>
<protein>
    <submittedName>
        <fullName evidence="3">Chaperone protein DnaJ</fullName>
    </submittedName>
</protein>
<dbReference type="Proteomes" id="UP000075670">
    <property type="component" value="Unassembled WGS sequence"/>
</dbReference>
<dbReference type="GO" id="GO:0006260">
    <property type="term" value="P:DNA replication"/>
    <property type="evidence" value="ECO:0007669"/>
    <property type="project" value="UniProtKB-KW"/>
</dbReference>
<proteinExistence type="predicted"/>
<sequence length="102" mass="11966">MSPGTSTLEKRARQVLGVSHDAGAQAIKKAYRRLARQYHPDCHADDKLTIEKFMLITEAYEYLLRHKLPGRNSLLAAGLTLESEDPEERYARWWMEHFREFF</sequence>
<dbReference type="PANTHER" id="PTHR44240">
    <property type="entry name" value="DNAJ DOMAIN (PROKARYOTIC HEAT SHOCK PROTEIN)-RELATED"/>
    <property type="match status" value="1"/>
</dbReference>
<dbReference type="Pfam" id="PF00226">
    <property type="entry name" value="DnaJ"/>
    <property type="match status" value="1"/>
</dbReference>
<dbReference type="InterPro" id="IPR052276">
    <property type="entry name" value="Diphthamide-biosynth_chaperone"/>
</dbReference>
<dbReference type="SUPFAM" id="SSF46565">
    <property type="entry name" value="Chaperone J-domain"/>
    <property type="match status" value="1"/>
</dbReference>
<dbReference type="Gene3D" id="1.10.287.110">
    <property type="entry name" value="DnaJ domain"/>
    <property type="match status" value="1"/>
</dbReference>
<dbReference type="OrthoDB" id="9779889at2"/>
<reference evidence="3 4" key="1">
    <citation type="submission" date="2016-02" db="EMBL/GenBank/DDBJ databases">
        <title>Genome sequence of Moorella mulderi DSM 14980.</title>
        <authorList>
            <person name="Poehlein A."/>
            <person name="Daniel R."/>
        </authorList>
    </citation>
    <scope>NUCLEOTIDE SEQUENCE [LARGE SCALE GENOMIC DNA]</scope>
    <source>
        <strain evidence="3 4">DSM 14980</strain>
    </source>
</reference>
<dbReference type="InterPro" id="IPR001623">
    <property type="entry name" value="DnaJ_domain"/>
</dbReference>
<dbReference type="EMBL" id="LTBC01000001">
    <property type="protein sequence ID" value="KYH33366.1"/>
    <property type="molecule type" value="Genomic_DNA"/>
</dbReference>
<dbReference type="SMART" id="SM00271">
    <property type="entry name" value="DnaJ"/>
    <property type="match status" value="1"/>
</dbReference>
<dbReference type="AlphaFoldDB" id="A0A151B0F3"/>
<evidence type="ECO:0000256" key="1">
    <source>
        <dbReference type="ARBA" id="ARBA00022705"/>
    </source>
</evidence>
<dbReference type="PATRIC" id="fig|1122241.3.peg.75"/>
<dbReference type="PRINTS" id="PR00625">
    <property type="entry name" value="JDOMAIN"/>
</dbReference>
<comment type="caution">
    <text evidence="3">The sequence shown here is derived from an EMBL/GenBank/DDBJ whole genome shotgun (WGS) entry which is preliminary data.</text>
</comment>
<keyword evidence="4" id="KW-1185">Reference proteome</keyword>
<dbReference type="InterPro" id="IPR036869">
    <property type="entry name" value="J_dom_sf"/>
</dbReference>
<dbReference type="PANTHER" id="PTHR44240:SF10">
    <property type="entry name" value="J DOMAIN-CONTAINING PROTEIN"/>
    <property type="match status" value="1"/>
</dbReference>
<feature type="domain" description="J" evidence="2">
    <location>
        <begin position="11"/>
        <end position="78"/>
    </location>
</feature>
<dbReference type="RefSeq" id="WP_062280070.1">
    <property type="nucleotide sequence ID" value="NZ_LTBC01000001.1"/>
</dbReference>
<organism evidence="3 4">
    <name type="scientific">Moorella mulderi DSM 14980</name>
    <dbReference type="NCBI Taxonomy" id="1122241"/>
    <lineage>
        <taxon>Bacteria</taxon>
        <taxon>Bacillati</taxon>
        <taxon>Bacillota</taxon>
        <taxon>Clostridia</taxon>
        <taxon>Neomoorellales</taxon>
        <taxon>Neomoorellaceae</taxon>
        <taxon>Neomoorella</taxon>
    </lineage>
</organism>
<evidence type="ECO:0000259" key="2">
    <source>
        <dbReference type="PROSITE" id="PS50076"/>
    </source>
</evidence>
<name>A0A151B0F3_9FIRM</name>